<feature type="region of interest" description="Disordered" evidence="1">
    <location>
        <begin position="149"/>
        <end position="175"/>
    </location>
</feature>
<dbReference type="Pfam" id="PF20262">
    <property type="entry name" value="UNC80_C"/>
    <property type="match status" value="1"/>
</dbReference>
<dbReference type="Pfam" id="PF19424">
    <property type="entry name" value="UNC80"/>
    <property type="match status" value="1"/>
</dbReference>
<dbReference type="PANTHER" id="PTHR31781:SF1">
    <property type="entry name" value="PROTEIN UNC-80 HOMOLOG"/>
    <property type="match status" value="1"/>
</dbReference>
<dbReference type="GO" id="GO:0005261">
    <property type="term" value="F:monoatomic cation channel activity"/>
    <property type="evidence" value="ECO:0007669"/>
    <property type="project" value="TreeGrafter"/>
</dbReference>
<dbReference type="GO" id="GO:0055080">
    <property type="term" value="P:monoatomic cation homeostasis"/>
    <property type="evidence" value="ECO:0007669"/>
    <property type="project" value="TreeGrafter"/>
</dbReference>
<proteinExistence type="predicted"/>
<gene>
    <name evidence="4" type="ORF">JR316_006912</name>
</gene>
<name>A0A8H7XYL9_PSICU</name>
<reference evidence="4" key="1">
    <citation type="submission" date="2021-02" db="EMBL/GenBank/DDBJ databases">
        <title>Psilocybe cubensis genome.</title>
        <authorList>
            <person name="Mckernan K.J."/>
            <person name="Crawford S."/>
            <person name="Trippe A."/>
            <person name="Kane L.T."/>
            <person name="Mclaughlin S."/>
        </authorList>
    </citation>
    <scope>NUCLEOTIDE SEQUENCE [LARGE SCALE GENOMIC DNA]</scope>
    <source>
        <strain evidence="4">MGC-MH-2018</strain>
    </source>
</reference>
<feature type="compositionally biased region" description="Low complexity" evidence="1">
    <location>
        <begin position="20"/>
        <end position="35"/>
    </location>
</feature>
<feature type="domain" description="Protein UNC80 central region" evidence="2">
    <location>
        <begin position="962"/>
        <end position="1080"/>
    </location>
</feature>
<dbReference type="GO" id="GO:0034703">
    <property type="term" value="C:cation channel complex"/>
    <property type="evidence" value="ECO:0007669"/>
    <property type="project" value="TreeGrafter"/>
</dbReference>
<feature type="compositionally biased region" description="Low complexity" evidence="1">
    <location>
        <begin position="2190"/>
        <end position="2208"/>
    </location>
</feature>
<comment type="caution">
    <text evidence="4">The sequence shown here is derived from an EMBL/GenBank/DDBJ whole genome shotgun (WGS) entry which is preliminary data.</text>
</comment>
<evidence type="ECO:0000259" key="2">
    <source>
        <dbReference type="Pfam" id="PF19424"/>
    </source>
</evidence>
<dbReference type="PANTHER" id="PTHR31781">
    <property type="entry name" value="UNC80"/>
    <property type="match status" value="1"/>
</dbReference>
<accession>A0A8H7XYL9</accession>
<feature type="domain" description="Protein UNC80 C-terminal" evidence="3">
    <location>
        <begin position="1467"/>
        <end position="1588"/>
    </location>
</feature>
<feature type="region of interest" description="Disordered" evidence="1">
    <location>
        <begin position="2180"/>
        <end position="2233"/>
    </location>
</feature>
<protein>
    <submittedName>
        <fullName evidence="4">Uncharacterized protein</fullName>
    </submittedName>
</protein>
<feature type="region of interest" description="Disordered" evidence="1">
    <location>
        <begin position="1"/>
        <end position="107"/>
    </location>
</feature>
<dbReference type="InterPro" id="IPR045852">
    <property type="entry name" value="UNC80_central"/>
</dbReference>
<feature type="compositionally biased region" description="Polar residues" evidence="1">
    <location>
        <begin position="2180"/>
        <end position="2189"/>
    </location>
</feature>
<feature type="compositionally biased region" description="Polar residues" evidence="1">
    <location>
        <begin position="157"/>
        <end position="174"/>
    </location>
</feature>
<dbReference type="InterPro" id="IPR016024">
    <property type="entry name" value="ARM-type_fold"/>
</dbReference>
<organism evidence="4">
    <name type="scientific">Psilocybe cubensis</name>
    <name type="common">Psychedelic mushroom</name>
    <name type="synonym">Stropharia cubensis</name>
    <dbReference type="NCBI Taxonomy" id="181762"/>
    <lineage>
        <taxon>Eukaryota</taxon>
        <taxon>Fungi</taxon>
        <taxon>Dikarya</taxon>
        <taxon>Basidiomycota</taxon>
        <taxon>Agaricomycotina</taxon>
        <taxon>Agaricomycetes</taxon>
        <taxon>Agaricomycetidae</taxon>
        <taxon>Agaricales</taxon>
        <taxon>Agaricineae</taxon>
        <taxon>Strophariaceae</taxon>
        <taxon>Psilocybe</taxon>
    </lineage>
</organism>
<evidence type="ECO:0000313" key="4">
    <source>
        <dbReference type="EMBL" id="KAG5168316.1"/>
    </source>
</evidence>
<evidence type="ECO:0000259" key="3">
    <source>
        <dbReference type="Pfam" id="PF20262"/>
    </source>
</evidence>
<dbReference type="InterPro" id="IPR046460">
    <property type="entry name" value="UNC80_C"/>
</dbReference>
<evidence type="ECO:0000256" key="1">
    <source>
        <dbReference type="SAM" id="MobiDB-lite"/>
    </source>
</evidence>
<dbReference type="EMBL" id="JAFIQS010000006">
    <property type="protein sequence ID" value="KAG5168316.1"/>
    <property type="molecule type" value="Genomic_DNA"/>
</dbReference>
<feature type="compositionally biased region" description="Low complexity" evidence="1">
    <location>
        <begin position="2223"/>
        <end position="2233"/>
    </location>
</feature>
<dbReference type="SUPFAM" id="SSF48371">
    <property type="entry name" value="ARM repeat"/>
    <property type="match status" value="1"/>
</dbReference>
<sequence>MDAKTDTKKPKPRRLFSFDSVKSVTSSRRSSAASSDYEGPKGARPLNPFELSNVQEKDEDDPEGTAQYARRIVEQPMTDAQQDDGSRSPPSTDPFADMQSPTKLEPVRPVPLRAMRSFNSEGQPSTPSPTRARWESLRQHVLPAHIRSMSPPPRPGSAQSSIHGNLPVRSTTPKPSRLARLGFKQVVEQARDMADDTRKLGEEIMRGCAVARYPEMQKSSKENLNHGSTVNLAGVQATGSSRMDYLRRPQSVVSLATTAAGTLGSQGPSLRFLYQILVYHSGPEEHSVSPHLPYESQVLSTLLCPFLTPVKYPGVRLEEETITAMESFELVSRSWTPVDENACVERCLWCCKAASSLSPSVLRTRILGSLWRIIVPGDSNRILLSPQAFRSIVNGLLMLLQPIHPDIGSLQDIIFQYLSGSLGEIEDDQVEETYGVEFGIADRRHMPSVRRAIFLDALVSTIENSGGTGEWLLCNVIEQYWPLRSDALADSWTTLQASICCRRLNTFCRLSLSLLQPFLYRPSLSPLIMSREASSSSSLSLEAVGWQAKNPRLPFEIVDICQSRILPESEALDEGTELTPQIVLETRIRVARLVLEVLCLDGDDTTTITSPKSDVFGGPRMEPTSEGTKKLVKWATNLICQWYRAGSGSPWKHVLEKTLQQTISGDWHPLVLILSALLKTIPTDLRKAIFLSIVPALNEKLVQIPPPYPFPPLSAFLTQLSKTLPPVFFRPLFACATSDKEVVVINHLCTVQVHSRYIADYWVRDVEMLCMALLGNASGGETPGSREVARLGQLVLLVELIGRMQKIRHGKDPLANGDGRSGELLRFVTMLESRIWLMIEAKERTAVLPSSTRMLLGILFREFRLLTRSLKPAPWLTRTLRWFEDFIADEYIGEFEEEVTTAVERIRGLYAAAQAASKQDRDRPTSLLAATASKFANNSTSGKTLDLASTFSENEKLLKSLGKGYSPKAMKLFVALSALIAEEEYLNLGPLLWQHCLLDNVDASSTASACFLLMQCAEKTPIDLKAIIEVDLQTSDDTTRLEAVRKIGILTNWRFQIITQNFVTDRSHRPFKLARPPLPFIAADMGTSLYVYTEDSDESKESDDVPLELRQRLAELGFAEEDAGVIDPSQEWIKTPMSILPANQLDRMEVGINDPAFGIPTSPISSPQPSPRKLGMQRDQAQGLLPVEDAAALLRRNSSTGGPLSSVKRRVVFVPQLALIFPRLATLLFDKNVAVAAATRATLMDLMRNDPSLLLRPIYECLAGDNKDMQLAISTLTKLLHVRRTLPPPFTHSVFNNLAGLLKLLARNSEIMDSLHDFSLVLPVMAGIATQVSGMSIKEIRRSKLEHFIIPSGSLWFTSSAPKGSMFPRHLKPTSDPFEPVPPTLMEITMIRVSQNIFFYSMLKRNYQDVQVVRKNMSRLVLPSLDDYGLVKNLEMNDYMPRKNPPTSNRPPNHSTVEILSLMVSRSYLLLVAQIFRSMPRHLSDRHELATLVDGLNRALVVHGDDINIVSQVLIGYMVASTRFRRLFTSGGGYSLFMPALVKVYTEKPSHPGIRSAIEYAINRFYALHKDSFLYQAINTTGQLAMLPDIDLEWFSKGVYDLFASLSKGSSTTVDAAGIRNVNKAEEREALIIHTADEKPQTFLAAIRRGESQTSRQMSLQLPDEYESYRLSMDDFVRLFLTVIAHDLSIARAQHFLRLLRILSPHLYNASASTRTVLADGVVALGSILTRVFSKPKGGENMPKPILEEQDGLLLSPGLSSENNAKEKARTPSDSKIMRLDYLRLVLGLGSAGGQITLTVARHTLDVTRSLLKDWDTNTDALATFLGDFVKMLLYREEPTAPKAVVSFLQELSPILHAYLVSVNFTSVFETVLKLTEMSLYANDSMFGEVVVSEIVTAGLAACDVAASENQLMTLQYRPVLISLIAEAIFLKDADVFSEIEKRPPTYQFLAGVVLPLALSMKTEPEVITDGSRTDEHREKLAIAWVRILYYAIKACQRSRRDAESVNRGLGSSFRSKMGDKNRQEAFWRSHLPTFMTALQVIKVVVVRGAADISYLPRIGIWERLSSFCSSMFAEGNADFAFKPDINSAAATPTGSPRTSAQFDLSSSGSRLFVSTSSDLSRPTSPSSFSERTRLFRRPRIVDYSLWSMLEFVCAYRSPLRMHLKVLMMEKVVNLDHKLQNQSSGTGNMSPYPTSPSSRRVSTSVFSKSRQRMSSLMVPSPESSPRLMPSPSNLMPSPSLLEIPSRRAGYQISPISPQDNSGLPKILHLGPASPSTFPPISSPMIGAGVSGAGAIRNTRISGDGGESSSATRTTKIKSLKLIHETYRRIRGVQTFMGYDLLLPMPGLAASNSESAAASGSTEKGEEDAALETWTKKQALSAIVKETKNLMEEFEEGFGIDDGSAIVADADTRTSYSST</sequence>